<reference evidence="1" key="2">
    <citation type="submission" date="2023-10" db="EMBL/GenBank/DDBJ databases">
        <title>Description of novel Gluconobacter species.</title>
        <authorList>
            <person name="Cleenwerck I."/>
            <person name="Cnockaert M."/>
            <person name="Borremans W."/>
            <person name="Wieme A.D."/>
            <person name="De Vuyst L."/>
            <person name="Vandamme P."/>
        </authorList>
    </citation>
    <scope>NUCLEOTIDE SEQUENCE</scope>
    <source>
        <strain evidence="1">LMG1408</strain>
    </source>
</reference>
<gene>
    <name evidence="1" type="ORF">HKD20_05680</name>
</gene>
<dbReference type="EMBL" id="JABCQL010000007">
    <property type="protein sequence ID" value="MBF0856011.1"/>
    <property type="molecule type" value="Genomic_DNA"/>
</dbReference>
<accession>A0AB35AM49</accession>
<protein>
    <submittedName>
        <fullName evidence="1">Uncharacterized protein</fullName>
    </submittedName>
</protein>
<sequence>MNGDQMVIQAVVSAIGETLEKIHPGAAKSLHENLAKAARHLENQSAVESLEAAGEMKALCRAFHATVMKKEPAIFD</sequence>
<proteinExistence type="predicted"/>
<evidence type="ECO:0000313" key="1">
    <source>
        <dbReference type="EMBL" id="MBF0856011.1"/>
    </source>
</evidence>
<reference evidence="1" key="1">
    <citation type="submission" date="2020-04" db="EMBL/GenBank/DDBJ databases">
        <authorList>
            <person name="Sombolestani A."/>
        </authorList>
    </citation>
    <scope>NUCLEOTIDE SEQUENCE</scope>
    <source>
        <strain evidence="1">LMG1408</strain>
    </source>
</reference>
<dbReference type="Proteomes" id="UP000603665">
    <property type="component" value="Unassembled WGS sequence"/>
</dbReference>
<organism evidence="1 2">
    <name type="scientific">Gluconobacter oxydans</name>
    <name type="common">Gluconobacter suboxydans</name>
    <dbReference type="NCBI Taxonomy" id="442"/>
    <lineage>
        <taxon>Bacteria</taxon>
        <taxon>Pseudomonadati</taxon>
        <taxon>Pseudomonadota</taxon>
        <taxon>Alphaproteobacteria</taxon>
        <taxon>Acetobacterales</taxon>
        <taxon>Acetobacteraceae</taxon>
        <taxon>Gluconobacter</taxon>
    </lineage>
</organism>
<name>A0AB35AM49_GLUOY</name>
<dbReference type="AlphaFoldDB" id="A0AB35AM49"/>
<comment type="caution">
    <text evidence="1">The sequence shown here is derived from an EMBL/GenBank/DDBJ whole genome shotgun (WGS) entry which is preliminary data.</text>
</comment>
<evidence type="ECO:0000313" key="2">
    <source>
        <dbReference type="Proteomes" id="UP000603665"/>
    </source>
</evidence>
<dbReference type="RefSeq" id="WP_131973794.1">
    <property type="nucleotide sequence ID" value="NZ_BJNM01000006.1"/>
</dbReference>